<evidence type="ECO:0008006" key="4">
    <source>
        <dbReference type="Google" id="ProtNLM"/>
    </source>
</evidence>
<comment type="caution">
    <text evidence="2">The sequence shown here is derived from an EMBL/GenBank/DDBJ whole genome shotgun (WGS) entry which is preliminary data.</text>
</comment>
<evidence type="ECO:0000256" key="1">
    <source>
        <dbReference type="SAM" id="Phobius"/>
    </source>
</evidence>
<accession>A0A2W7C9S2</accession>
<sequence length="77" mass="8485">MCSTLPTHAVEANTIAPGPRIWQLYLVLGFFQFVISLQGNIFPFLRVELDISYRTIGLHPTAFACGIILVGLLGPRV</sequence>
<keyword evidence="1" id="KW-1133">Transmembrane helix</keyword>
<evidence type="ECO:0000313" key="2">
    <source>
        <dbReference type="EMBL" id="PZV38458.1"/>
    </source>
</evidence>
<gene>
    <name evidence="2" type="ORF">B5V02_12640</name>
</gene>
<keyword evidence="1" id="KW-0472">Membrane</keyword>
<reference evidence="3" key="1">
    <citation type="submission" date="2017-03" db="EMBL/GenBank/DDBJ databases">
        <authorList>
            <person name="Safronova V.I."/>
            <person name="Sazanova A.L."/>
            <person name="Chirak E.R."/>
        </authorList>
    </citation>
    <scope>NUCLEOTIDE SEQUENCE [LARGE SCALE GENOMIC DNA]</scope>
    <source>
        <strain evidence="3">Ach-343</strain>
    </source>
</reference>
<feature type="non-terminal residue" evidence="2">
    <location>
        <position position="77"/>
    </location>
</feature>
<dbReference type="RefSeq" id="WP_208647072.1">
    <property type="nucleotide sequence ID" value="NZ_MZXV01000027.1"/>
</dbReference>
<evidence type="ECO:0000313" key="3">
    <source>
        <dbReference type="Proteomes" id="UP000248616"/>
    </source>
</evidence>
<organism evidence="2 3">
    <name type="scientific">Mesorhizobium kowhaii</name>
    <dbReference type="NCBI Taxonomy" id="1300272"/>
    <lineage>
        <taxon>Bacteria</taxon>
        <taxon>Pseudomonadati</taxon>
        <taxon>Pseudomonadota</taxon>
        <taxon>Alphaproteobacteria</taxon>
        <taxon>Hyphomicrobiales</taxon>
        <taxon>Phyllobacteriaceae</taxon>
        <taxon>Mesorhizobium</taxon>
    </lineage>
</organism>
<dbReference type="AlphaFoldDB" id="A0A2W7C9S2"/>
<proteinExistence type="predicted"/>
<keyword evidence="3" id="KW-1185">Reference proteome</keyword>
<protein>
    <recommendedName>
        <fullName evidence="4">MFS transporter</fullName>
    </recommendedName>
</protein>
<keyword evidence="1" id="KW-0812">Transmembrane</keyword>
<name>A0A2W7C9S2_9HYPH</name>
<dbReference type="EMBL" id="MZXV01000027">
    <property type="protein sequence ID" value="PZV38458.1"/>
    <property type="molecule type" value="Genomic_DNA"/>
</dbReference>
<feature type="transmembrane region" description="Helical" evidence="1">
    <location>
        <begin position="24"/>
        <end position="45"/>
    </location>
</feature>
<feature type="transmembrane region" description="Helical" evidence="1">
    <location>
        <begin position="51"/>
        <end position="73"/>
    </location>
</feature>
<dbReference type="Proteomes" id="UP000248616">
    <property type="component" value="Unassembled WGS sequence"/>
</dbReference>